<dbReference type="GO" id="GO:0000049">
    <property type="term" value="F:tRNA binding"/>
    <property type="evidence" value="ECO:0007669"/>
    <property type="project" value="UniProtKB-UniRule"/>
</dbReference>
<comment type="similarity">
    <text evidence="10">Belongs to the exportin family.</text>
</comment>
<dbReference type="InterPro" id="IPR040017">
    <property type="entry name" value="XPOT"/>
</dbReference>
<dbReference type="SUPFAM" id="SSF48371">
    <property type="entry name" value="ARM repeat"/>
    <property type="match status" value="1"/>
</dbReference>
<dbReference type="PANTHER" id="PTHR15952:SF11">
    <property type="entry name" value="EXPORTIN-T"/>
    <property type="match status" value="1"/>
</dbReference>
<dbReference type="InterPro" id="IPR013598">
    <property type="entry name" value="Exportin-1/Importin-b-like"/>
</dbReference>
<sequence length="556" mass="63160">MAENLLQGLQSAANATSQVGALQYFEQLKNSPDGWKLCGDALIRNLYSDETVKFFCFQVLEHHVRTRHAASGPMNQQAIREILLTWLQNQCCTESEDENFLKNKAAQVFSLIFVCDYPDKWPMFFSDLLQCLQFGAQAVDMYLRILKAIDEEVVDRDVTRSPQEADRNTKIKDTMRESCVTKLVDSWYQILKTYENSVSSLTCLCLDVIGAYIEWIDIGLIANDRFISSLLRYMSVEVLRESACDCIHEIIMKGMEPVAKQELVESLLSVLAKSGVLPPQEDEDADFLAKLAKLMGAAGTQLLNSYNKLTKSGDTEAAAKSLCSAEEKLQYLFRFLDHDDDDVSQNVSGFGYSYLAVLKQISNPSEQQKTNLTGILHVIIKKMKYDESYNFDHEGEDEVMFMEYRKEMKILFDNIAQLDPNLVLVSVHNILNSTFGNLDGAKFMDVEIAVRVLYMLGEAMSTQQLYSDASKFAALQQMMSLLVTSNVSYYNHSSVAQMFFETVVRYDRFFSSQSQHIPTVLIAFLDERGLRNSNCTVRSRCSYLFQDLSNHTKPTC</sequence>
<evidence type="ECO:0000256" key="10">
    <source>
        <dbReference type="RuleBase" id="RU366037"/>
    </source>
</evidence>
<protein>
    <recommendedName>
        <fullName evidence="2 10">Exportin-T</fullName>
    </recommendedName>
    <alternativeName>
        <fullName evidence="8 10">Exportin(tRNA)</fullName>
    </alternativeName>
    <alternativeName>
        <fullName evidence="9 10">tRNA exportin</fullName>
    </alternativeName>
</protein>
<dbReference type="Pfam" id="PF08389">
    <property type="entry name" value="Xpo1"/>
    <property type="match status" value="1"/>
</dbReference>
<dbReference type="InterPro" id="IPR016024">
    <property type="entry name" value="ARM-type_fold"/>
</dbReference>
<dbReference type="PANTHER" id="PTHR15952">
    <property type="entry name" value="EXPORTIN-T/LOS1"/>
    <property type="match status" value="1"/>
</dbReference>
<keyword evidence="3 10" id="KW-0813">Transport</keyword>
<comment type="function">
    <text evidence="10">tRNA nucleus export receptor which facilitates tRNA translocation across the nuclear pore complex.</text>
</comment>
<keyword evidence="5 10" id="KW-0820">tRNA-binding</keyword>
<dbReference type="AlphaFoldDB" id="A0A9X0CGC1"/>
<evidence type="ECO:0000313" key="13">
    <source>
        <dbReference type="EMBL" id="KAJ7331257.1"/>
    </source>
</evidence>
<feature type="domain" description="Exportin-T C-terminal" evidence="12">
    <location>
        <begin position="324"/>
        <end position="549"/>
    </location>
</feature>
<evidence type="ECO:0000256" key="6">
    <source>
        <dbReference type="ARBA" id="ARBA00022884"/>
    </source>
</evidence>
<dbReference type="GO" id="GO:0005737">
    <property type="term" value="C:cytoplasm"/>
    <property type="evidence" value="ECO:0007669"/>
    <property type="project" value="UniProtKB-SubCell"/>
</dbReference>
<keyword evidence="7 10" id="KW-0539">Nucleus</keyword>
<dbReference type="Pfam" id="PF19282">
    <property type="entry name" value="Exportin-T"/>
    <property type="match status" value="1"/>
</dbReference>
<name>A0A9X0CGC1_9CNID</name>
<dbReference type="Proteomes" id="UP001163046">
    <property type="component" value="Unassembled WGS sequence"/>
</dbReference>
<proteinExistence type="inferred from homology"/>
<evidence type="ECO:0000259" key="12">
    <source>
        <dbReference type="Pfam" id="PF19282"/>
    </source>
</evidence>
<dbReference type="GO" id="GO:0031267">
    <property type="term" value="F:small GTPase binding"/>
    <property type="evidence" value="ECO:0007669"/>
    <property type="project" value="InterPro"/>
</dbReference>
<dbReference type="GO" id="GO:0071528">
    <property type="term" value="P:tRNA re-export from nucleus"/>
    <property type="evidence" value="ECO:0007669"/>
    <property type="project" value="UniProtKB-UniRule"/>
</dbReference>
<comment type="subcellular location">
    <subcellularLocation>
        <location evidence="1 10">Cytoplasm</location>
    </subcellularLocation>
    <subcellularLocation>
        <location evidence="10">Nucleus</location>
    </subcellularLocation>
    <text evidence="10">Shuttles between the nucleus and the cytoplasm.</text>
</comment>
<dbReference type="InterPro" id="IPR045546">
    <property type="entry name" value="Exportin-T_C"/>
</dbReference>
<dbReference type="Gene3D" id="1.25.10.10">
    <property type="entry name" value="Leucine-rich Repeat Variant"/>
    <property type="match status" value="1"/>
</dbReference>
<evidence type="ECO:0000259" key="11">
    <source>
        <dbReference type="Pfam" id="PF08389"/>
    </source>
</evidence>
<organism evidence="13 14">
    <name type="scientific">Desmophyllum pertusum</name>
    <dbReference type="NCBI Taxonomy" id="174260"/>
    <lineage>
        <taxon>Eukaryota</taxon>
        <taxon>Metazoa</taxon>
        <taxon>Cnidaria</taxon>
        <taxon>Anthozoa</taxon>
        <taxon>Hexacorallia</taxon>
        <taxon>Scleractinia</taxon>
        <taxon>Caryophylliina</taxon>
        <taxon>Caryophylliidae</taxon>
        <taxon>Desmophyllum</taxon>
    </lineage>
</organism>
<evidence type="ECO:0000256" key="4">
    <source>
        <dbReference type="ARBA" id="ARBA00022490"/>
    </source>
</evidence>
<evidence type="ECO:0000256" key="5">
    <source>
        <dbReference type="ARBA" id="ARBA00022555"/>
    </source>
</evidence>
<evidence type="ECO:0000313" key="14">
    <source>
        <dbReference type="Proteomes" id="UP001163046"/>
    </source>
</evidence>
<dbReference type="GO" id="GO:0016363">
    <property type="term" value="C:nuclear matrix"/>
    <property type="evidence" value="ECO:0007669"/>
    <property type="project" value="TreeGrafter"/>
</dbReference>
<evidence type="ECO:0000256" key="9">
    <source>
        <dbReference type="ARBA" id="ARBA00032199"/>
    </source>
</evidence>
<dbReference type="GO" id="GO:0005643">
    <property type="term" value="C:nuclear pore"/>
    <property type="evidence" value="ECO:0007669"/>
    <property type="project" value="TreeGrafter"/>
</dbReference>
<gene>
    <name evidence="13" type="ORF">OS493_020042</name>
</gene>
<evidence type="ECO:0000256" key="8">
    <source>
        <dbReference type="ARBA" id="ARBA00029784"/>
    </source>
</evidence>
<evidence type="ECO:0000256" key="1">
    <source>
        <dbReference type="ARBA" id="ARBA00004496"/>
    </source>
</evidence>
<evidence type="ECO:0000256" key="3">
    <source>
        <dbReference type="ARBA" id="ARBA00022448"/>
    </source>
</evidence>
<dbReference type="OrthoDB" id="26399at2759"/>
<dbReference type="EMBL" id="MU827789">
    <property type="protein sequence ID" value="KAJ7331257.1"/>
    <property type="molecule type" value="Genomic_DNA"/>
</dbReference>
<dbReference type="InterPro" id="IPR011989">
    <property type="entry name" value="ARM-like"/>
</dbReference>
<evidence type="ECO:0000256" key="7">
    <source>
        <dbReference type="ARBA" id="ARBA00023242"/>
    </source>
</evidence>
<keyword evidence="4 10" id="KW-0963">Cytoplasm</keyword>
<reference evidence="13" key="1">
    <citation type="submission" date="2023-01" db="EMBL/GenBank/DDBJ databases">
        <title>Genome assembly of the deep-sea coral Lophelia pertusa.</title>
        <authorList>
            <person name="Herrera S."/>
            <person name="Cordes E."/>
        </authorList>
    </citation>
    <scope>NUCLEOTIDE SEQUENCE</scope>
    <source>
        <strain evidence="13">USNM1676648</strain>
        <tissue evidence="13">Polyp</tissue>
    </source>
</reference>
<comment type="caution">
    <text evidence="13">The sequence shown here is derived from an EMBL/GenBank/DDBJ whole genome shotgun (WGS) entry which is preliminary data.</text>
</comment>
<evidence type="ECO:0000256" key="2">
    <source>
        <dbReference type="ARBA" id="ARBA00018928"/>
    </source>
</evidence>
<feature type="domain" description="Exportin-1/Importin-beta-like" evidence="11">
    <location>
        <begin position="98"/>
        <end position="247"/>
    </location>
</feature>
<keyword evidence="14" id="KW-1185">Reference proteome</keyword>
<accession>A0A9X0CGC1</accession>
<keyword evidence="6 10" id="KW-0694">RNA-binding</keyword>